<dbReference type="Proteomes" id="UP000070394">
    <property type="component" value="Unassembled WGS sequence"/>
</dbReference>
<keyword evidence="3" id="KW-1185">Reference proteome</keyword>
<proteinExistence type="predicted"/>
<feature type="transmembrane region" description="Helical" evidence="1">
    <location>
        <begin position="7"/>
        <end position="26"/>
    </location>
</feature>
<name>A0A133ZN95_9FIRM</name>
<accession>A0A133ZN95</accession>
<sequence length="463" mass="54898">MKRIRVIVPVLAVLIFLIVLSIYVILPKFDFMYVSADKHWQKEKIADNDAGEGGKELNKVVQGVDGTYFVYENRLMYMENNNAEIKEICKMQGNIFGILVKDKNIFLREESGNSIYKLNTDGEIISNIYDLGIMYLEGNNIYTLSGGTEFEKYDFNGKRIFKNDLGYNGFDRDNTIFNNYVFNIDFLKAEVYAPKYYLFDINKIKYKEYTLHFSKYYLPPEMWDSYWKEEVIPYDSLAKEMDKKVRKGETIDRNLDNYELQSIELSIGDFSEVSDGYIYFLGEQKLTYRDKNYKDKLSGKINEHINTYENEEYIDEIKYEIKLYHICRVKVDDIKNILDSDVISYDVIDRPLNGRYRNDFIVSDKKVYISYIEDYIENDREYRELQIYEIDTETGISKEVYTMKGLSADERMIEIFVTDNYIFMYRYIDNYGKLCITRVNRDGRNPVLVMDENGEVVMQALEK</sequence>
<dbReference type="RefSeq" id="WP_242867667.1">
    <property type="nucleotide sequence ID" value="NZ_KQ959832.1"/>
</dbReference>
<evidence type="ECO:0000256" key="1">
    <source>
        <dbReference type="SAM" id="Phobius"/>
    </source>
</evidence>
<keyword evidence="1" id="KW-0812">Transmembrane</keyword>
<evidence type="ECO:0000313" key="3">
    <source>
        <dbReference type="Proteomes" id="UP000070394"/>
    </source>
</evidence>
<dbReference type="STRING" id="467210.HMPREF1866_01672"/>
<reference evidence="3" key="1">
    <citation type="submission" date="2016-01" db="EMBL/GenBank/DDBJ databases">
        <authorList>
            <person name="Mitreva M."/>
            <person name="Pepin K.H."/>
            <person name="Mihindukulasuriya K.A."/>
            <person name="Fulton R."/>
            <person name="Fronick C."/>
            <person name="O'Laughlin M."/>
            <person name="Miner T."/>
            <person name="Herter B."/>
            <person name="Rosa B.A."/>
            <person name="Cordes M."/>
            <person name="Tomlinson C."/>
            <person name="Wollam A."/>
            <person name="Palsikar V.B."/>
            <person name="Mardis E.R."/>
            <person name="Wilson R.K."/>
        </authorList>
    </citation>
    <scope>NUCLEOTIDE SEQUENCE [LARGE SCALE GENOMIC DNA]</scope>
    <source>
        <strain evidence="3">DNF00896</strain>
    </source>
</reference>
<comment type="caution">
    <text evidence="2">The sequence shown here is derived from an EMBL/GenBank/DDBJ whole genome shotgun (WGS) entry which is preliminary data.</text>
</comment>
<keyword evidence="1" id="KW-0472">Membrane</keyword>
<dbReference type="AlphaFoldDB" id="A0A133ZN95"/>
<evidence type="ECO:0000313" key="2">
    <source>
        <dbReference type="EMBL" id="KXB56928.1"/>
    </source>
</evidence>
<dbReference type="PATRIC" id="fig|467210.3.peg.1658"/>
<evidence type="ECO:0008006" key="4">
    <source>
        <dbReference type="Google" id="ProtNLM"/>
    </source>
</evidence>
<organism evidence="2 3">
    <name type="scientific">Lachnoanaerobaculum saburreum</name>
    <dbReference type="NCBI Taxonomy" id="467210"/>
    <lineage>
        <taxon>Bacteria</taxon>
        <taxon>Bacillati</taxon>
        <taxon>Bacillota</taxon>
        <taxon>Clostridia</taxon>
        <taxon>Lachnospirales</taxon>
        <taxon>Lachnospiraceae</taxon>
        <taxon>Lachnoanaerobaculum</taxon>
    </lineage>
</organism>
<keyword evidence="1" id="KW-1133">Transmembrane helix</keyword>
<dbReference type="EMBL" id="LSDA01000097">
    <property type="protein sequence ID" value="KXB56928.1"/>
    <property type="molecule type" value="Genomic_DNA"/>
</dbReference>
<gene>
    <name evidence="2" type="ORF">HMPREF1866_01672</name>
</gene>
<protein>
    <recommendedName>
        <fullName evidence="4">DUF5050 domain-containing protein</fullName>
    </recommendedName>
</protein>